<evidence type="ECO:0000256" key="1">
    <source>
        <dbReference type="SAM" id="Phobius"/>
    </source>
</evidence>
<feature type="transmembrane region" description="Helical" evidence="1">
    <location>
        <begin position="79"/>
        <end position="99"/>
    </location>
</feature>
<dbReference type="AlphaFoldDB" id="A0A328FDN9"/>
<name>A0A328FDN9_9BACT</name>
<dbReference type="RefSeq" id="WP_111958170.1">
    <property type="nucleotide sequence ID" value="NZ_CP036313.1"/>
</dbReference>
<dbReference type="OrthoDB" id="1494201at2"/>
<feature type="transmembrane region" description="Helical" evidence="1">
    <location>
        <begin position="12"/>
        <end position="29"/>
    </location>
</feature>
<keyword evidence="1" id="KW-0812">Transmembrane</keyword>
<gene>
    <name evidence="3" type="ORF">DO021_15155</name>
    <name evidence="2" type="ORF">EYB58_12250</name>
</gene>
<dbReference type="Proteomes" id="UP000248798">
    <property type="component" value="Unassembled WGS sequence"/>
</dbReference>
<evidence type="ECO:0000313" key="5">
    <source>
        <dbReference type="Proteomes" id="UP000293902"/>
    </source>
</evidence>
<evidence type="ECO:0000313" key="2">
    <source>
        <dbReference type="EMBL" id="QBH13628.1"/>
    </source>
</evidence>
<keyword evidence="5" id="KW-1185">Reference proteome</keyword>
<organism evidence="3 4">
    <name type="scientific">Desulfobacter hydrogenophilus</name>
    <dbReference type="NCBI Taxonomy" id="2291"/>
    <lineage>
        <taxon>Bacteria</taxon>
        <taxon>Pseudomonadati</taxon>
        <taxon>Thermodesulfobacteriota</taxon>
        <taxon>Desulfobacteria</taxon>
        <taxon>Desulfobacterales</taxon>
        <taxon>Desulfobacteraceae</taxon>
        <taxon>Desulfobacter</taxon>
    </lineage>
</organism>
<dbReference type="Proteomes" id="UP000293902">
    <property type="component" value="Chromosome"/>
</dbReference>
<proteinExistence type="predicted"/>
<dbReference type="EMBL" id="QLNI01000031">
    <property type="protein sequence ID" value="RAM01147.1"/>
    <property type="molecule type" value="Genomic_DNA"/>
</dbReference>
<feature type="transmembrane region" description="Helical" evidence="1">
    <location>
        <begin position="111"/>
        <end position="133"/>
    </location>
</feature>
<accession>A0A328FDN9</accession>
<sequence>MKFLENPYFLQFGVPLITVGLSIFIKYVTRNDRHSGFKKEDLAVGLDLAVTALLIFITASTQLARSATQSKQIAEQLASVPWILMAFLVGIWGISTVVRKLGWESDDKLKWGWGIIFPGTFGLFTLLFVVNWIS</sequence>
<reference evidence="2 5" key="2">
    <citation type="submission" date="2019-02" db="EMBL/GenBank/DDBJ databases">
        <title>Complete genome sequence of Desulfobacter hydrogenophilus AcRS1.</title>
        <authorList>
            <person name="Marietou A."/>
            <person name="Lund M.B."/>
            <person name="Marshall I.P.G."/>
            <person name="Schreiber L."/>
            <person name="Jorgensen B."/>
        </authorList>
    </citation>
    <scope>NUCLEOTIDE SEQUENCE [LARGE SCALE GENOMIC DNA]</scope>
    <source>
        <strain evidence="2 5">AcRS1</strain>
    </source>
</reference>
<keyword evidence="1" id="KW-1133">Transmembrane helix</keyword>
<protein>
    <submittedName>
        <fullName evidence="3">Uncharacterized protein</fullName>
    </submittedName>
</protein>
<dbReference type="EMBL" id="CP036313">
    <property type="protein sequence ID" value="QBH13628.1"/>
    <property type="molecule type" value="Genomic_DNA"/>
</dbReference>
<evidence type="ECO:0000313" key="3">
    <source>
        <dbReference type="EMBL" id="RAM01147.1"/>
    </source>
</evidence>
<evidence type="ECO:0000313" key="4">
    <source>
        <dbReference type="Proteomes" id="UP000248798"/>
    </source>
</evidence>
<keyword evidence="1" id="KW-0472">Membrane</keyword>
<feature type="transmembrane region" description="Helical" evidence="1">
    <location>
        <begin position="41"/>
        <end position="59"/>
    </location>
</feature>
<reference evidence="3 4" key="1">
    <citation type="submission" date="2018-06" db="EMBL/GenBank/DDBJ databases">
        <title>Complete Genome Sequence of Desulfobacter hydrogenophilus (DSM3380).</title>
        <authorList>
            <person name="Marietou A."/>
            <person name="Schreiber L."/>
            <person name="Marshall I."/>
            <person name="Jorgensen B."/>
        </authorList>
    </citation>
    <scope>NUCLEOTIDE SEQUENCE [LARGE SCALE GENOMIC DNA]</scope>
    <source>
        <strain evidence="3 4">DSM 3380</strain>
    </source>
</reference>